<dbReference type="InterPro" id="IPR013177">
    <property type="entry name" value="Ribosomal_mS38_C"/>
</dbReference>
<evidence type="ECO:0000259" key="2">
    <source>
        <dbReference type="SMART" id="SM01155"/>
    </source>
</evidence>
<reference evidence="3 4" key="1">
    <citation type="submission" date="2014-03" db="EMBL/GenBank/DDBJ databases">
        <title>The genome of Kluyveromyces dobzhanskii.</title>
        <authorList>
            <person name="Nystedt B."/>
            <person name="Astrom S."/>
        </authorList>
    </citation>
    <scope>NUCLEOTIDE SEQUENCE [LARGE SCALE GENOMIC DNA]</scope>
    <source>
        <strain evidence="3 4">CBS 2104</strain>
    </source>
</reference>
<dbReference type="Pfam" id="PF08213">
    <property type="entry name" value="COX24_C"/>
    <property type="match status" value="1"/>
</dbReference>
<comment type="caution">
    <text evidence="3">The sequence shown here is derived from an EMBL/GenBank/DDBJ whole genome shotgun (WGS) entry which is preliminary data.</text>
</comment>
<evidence type="ECO:0000313" key="3">
    <source>
        <dbReference type="EMBL" id="CDO93825.1"/>
    </source>
</evidence>
<sequence>MIAAGLRGASRLANRAAWASFSSFRCMSVACNAQTTAAPLGMPYGMPMGVPMGTLIGNTLIGNTPTGTTPTYGAIQDSSITSIADLIKQEEYKADSVMRKRRTKMKKHKLRKRRKRQKAERRKQSQG</sequence>
<proteinExistence type="predicted"/>
<accession>A0A0A8L6F8</accession>
<evidence type="ECO:0000256" key="1">
    <source>
        <dbReference type="SAM" id="MobiDB-lite"/>
    </source>
</evidence>
<gene>
    <name evidence="3" type="ORF">KLDO_g2114B</name>
</gene>
<dbReference type="SMART" id="SM01155">
    <property type="entry name" value="DUF1713"/>
    <property type="match status" value="1"/>
</dbReference>
<organism evidence="3 4">
    <name type="scientific">Kluyveromyces dobzhanskii CBS 2104</name>
    <dbReference type="NCBI Taxonomy" id="1427455"/>
    <lineage>
        <taxon>Eukaryota</taxon>
        <taxon>Fungi</taxon>
        <taxon>Dikarya</taxon>
        <taxon>Ascomycota</taxon>
        <taxon>Saccharomycotina</taxon>
        <taxon>Saccharomycetes</taxon>
        <taxon>Saccharomycetales</taxon>
        <taxon>Saccharomycetaceae</taxon>
        <taxon>Kluyveromyces</taxon>
    </lineage>
</organism>
<dbReference type="EMBL" id="CCBQ010000027">
    <property type="protein sequence ID" value="CDO93825.1"/>
    <property type="molecule type" value="Genomic_DNA"/>
</dbReference>
<name>A0A0A8L6F8_9SACH</name>
<feature type="region of interest" description="Disordered" evidence="1">
    <location>
        <begin position="94"/>
        <end position="127"/>
    </location>
</feature>
<dbReference type="AlphaFoldDB" id="A0A0A8L6F8"/>
<keyword evidence="4" id="KW-1185">Reference proteome</keyword>
<feature type="compositionally biased region" description="Basic residues" evidence="1">
    <location>
        <begin position="99"/>
        <end position="121"/>
    </location>
</feature>
<protein>
    <submittedName>
        <fullName evidence="3">WGS project CCBQ000000000 data, contig 00102</fullName>
    </submittedName>
</protein>
<dbReference type="Proteomes" id="UP000031516">
    <property type="component" value="Unassembled WGS sequence"/>
</dbReference>
<feature type="domain" description="Ribosomal protein mS38 C-terminal" evidence="2">
    <location>
        <begin position="93"/>
        <end position="126"/>
    </location>
</feature>
<evidence type="ECO:0000313" key="4">
    <source>
        <dbReference type="Proteomes" id="UP000031516"/>
    </source>
</evidence>